<keyword evidence="1" id="KW-0812">Transmembrane</keyword>
<feature type="transmembrane region" description="Helical" evidence="1">
    <location>
        <begin position="391"/>
        <end position="410"/>
    </location>
</feature>
<evidence type="ECO:0008006" key="4">
    <source>
        <dbReference type="Google" id="ProtNLM"/>
    </source>
</evidence>
<feature type="transmembrane region" description="Helical" evidence="1">
    <location>
        <begin position="157"/>
        <end position="177"/>
    </location>
</feature>
<protein>
    <recommendedName>
        <fullName evidence="4">Glycosyltransferase RgtA/B/C/D-like domain-containing protein</fullName>
    </recommendedName>
</protein>
<accession>A0AAU0UL44</accession>
<feature type="transmembrane region" description="Helical" evidence="1">
    <location>
        <begin position="184"/>
        <end position="200"/>
    </location>
</feature>
<feature type="transmembrane region" description="Helical" evidence="1">
    <location>
        <begin position="305"/>
        <end position="326"/>
    </location>
</feature>
<dbReference type="AlphaFoldDB" id="A0AAU0UL44"/>
<dbReference type="KEGG" id="dbc:MFMK1_000691"/>
<dbReference type="EMBL" id="CP121694">
    <property type="protein sequence ID" value="WRO20901.1"/>
    <property type="molecule type" value="Genomic_DNA"/>
</dbReference>
<feature type="transmembrane region" description="Helical" evidence="1">
    <location>
        <begin position="134"/>
        <end position="151"/>
    </location>
</feature>
<evidence type="ECO:0000313" key="3">
    <source>
        <dbReference type="Proteomes" id="UP001329915"/>
    </source>
</evidence>
<feature type="transmembrane region" description="Helical" evidence="1">
    <location>
        <begin position="106"/>
        <end position="127"/>
    </location>
</feature>
<gene>
    <name evidence="2" type="ORF">MFMK1_000691</name>
</gene>
<organism evidence="2 3">
    <name type="scientific">Metallumcola ferriviriculae</name>
    <dbReference type="NCBI Taxonomy" id="3039180"/>
    <lineage>
        <taxon>Bacteria</taxon>
        <taxon>Bacillati</taxon>
        <taxon>Bacillota</taxon>
        <taxon>Clostridia</taxon>
        <taxon>Neomoorellales</taxon>
        <taxon>Desulfitibacteraceae</taxon>
        <taxon>Metallumcola</taxon>
    </lineage>
</organism>
<dbReference type="RefSeq" id="WP_366923778.1">
    <property type="nucleotide sequence ID" value="NZ_CP121694.1"/>
</dbReference>
<name>A0AAU0UL44_9FIRM</name>
<dbReference type="Proteomes" id="UP001329915">
    <property type="component" value="Chromosome"/>
</dbReference>
<reference evidence="2 3" key="1">
    <citation type="submission" date="2023-04" db="EMBL/GenBank/DDBJ databases">
        <authorList>
            <person name="Hsu D."/>
        </authorList>
    </citation>
    <scope>NUCLEOTIDE SEQUENCE [LARGE SCALE GENOMIC DNA]</scope>
    <source>
        <strain evidence="2 3">MK1</strain>
    </source>
</reference>
<proteinExistence type="predicted"/>
<feature type="transmembrane region" description="Helical" evidence="1">
    <location>
        <begin position="206"/>
        <end position="223"/>
    </location>
</feature>
<sequence length="659" mass="76715">MIERRNIVQNNKIRSSNGKVKFILASLALSVIVIYFFRGFLTYGMEFDEVFRANNLLPFINENAHEWNQSIFTLPLFKLQIPLMYKQYISSTPLLKYLPLIFFDNFLIGIRFLYLIYFLISITVLFYLASKYNFNLALILSLMIITSPILYPEITFGFVSTLHLLFFSIAAFLMYIYFNRDRKALYLWCAVFLSSFMVNLEFYSLWILSSLVLTSLLFFYQEFKSLMSVKNGITITSAVFVGLFNYIIYNVLTGFASFRPLFLKLFMPDKYNANPIDYKKTLPLQKEVALKMEHVSNFMGSSFDVYLVLFGLIVILYLIVLYKLVLSKSVKQYKIYFFPITNFLIIFFFILISPNTTRPGHYAYLLPFFELSLLSCLVLFYKVYKNSSGRLVKILCLFLPLVLISSNFFASNKIVTKASEVNGLGYFSPAIFQLNKYIVSNNIDFNRVVHLEWGLYSQLYFLNKGEADIHSVVFQLKNARNEGEREEVLKKELTSPWFLDVKELYFPLYSDLDKEVAKTFFPLMESLDGEIQKVKEFYETNGKEVFALYKLANYSDVRKRLLSTFQNVKISPSLKILKFGANVKNINPSKDFAMWFITLGHTRNTSVILNNFQLETVYYADHLTATVPKELLSKGITYELYLYDSAKGVKSNPVVFDLQ</sequence>
<evidence type="ECO:0000256" key="1">
    <source>
        <dbReference type="SAM" id="Phobius"/>
    </source>
</evidence>
<evidence type="ECO:0000313" key="2">
    <source>
        <dbReference type="EMBL" id="WRO20901.1"/>
    </source>
</evidence>
<keyword evidence="1" id="KW-1133">Transmembrane helix</keyword>
<keyword evidence="1" id="KW-0472">Membrane</keyword>
<feature type="transmembrane region" description="Helical" evidence="1">
    <location>
        <begin position="20"/>
        <end position="37"/>
    </location>
</feature>
<keyword evidence="3" id="KW-1185">Reference proteome</keyword>
<feature type="transmembrane region" description="Helical" evidence="1">
    <location>
        <begin position="333"/>
        <end position="352"/>
    </location>
</feature>
<feature type="transmembrane region" description="Helical" evidence="1">
    <location>
        <begin position="235"/>
        <end position="258"/>
    </location>
</feature>
<feature type="transmembrane region" description="Helical" evidence="1">
    <location>
        <begin position="364"/>
        <end position="384"/>
    </location>
</feature>